<dbReference type="GO" id="GO:0000978">
    <property type="term" value="F:RNA polymerase II cis-regulatory region sequence-specific DNA binding"/>
    <property type="evidence" value="ECO:0007669"/>
    <property type="project" value="TreeGrafter"/>
</dbReference>
<sequence>MPKAPGDHGSGACSGSAPCSYCARTNKHCVFSRPPPRTPLTRKNLDATERRCLSLKRFLHKLDPNLDIERALKEAAGDDTRVRTISHIDDSPEHTPREPDKFEWSETSLASPATQPDQGQNEGPDGMASLPSRGYDTGYLGTSSGSSLMEEISHLLPEQPALSTEEMRSTRPGPSRLRTSGHSGSLIIDRNLADAHLIGRLVDAYFLCYNSSYPILHELTFRGKYEIRCQIHESSSWHTIFYAVLAIGSWILGVETEPKAYDFYAAARSHMSLRMLEVGNLLTVQAFLLMGNYLQKRDRPNTGYNFIGMAYRMALGLGLHRELPPRTKDDTLNYERRRVVWWIVYCFDSGFSLTTGRPIMASDSFIETRLPRNVDDTTCSLDSIVPASAAHATIYSAIIAHSRLATINNMVFSELFSTANLSSFDLKLPRSIEHRLKVWKLSLPAYFSAHAVPDWFRGPRAVVLWKEHNTRMMLWWGSQRLCTSPADQNEARHLCQYTAMETIQDITAFCQERPDTLHPGLTWYTTYFLFQAVLVLNIHYLQKPSSEDVSLLAVDADLYQLSVSRAHNCLASLSKTSKPATRCLEVLERIKDNCQSRGPLPLSSSVTENMPHLNPPTSTSFPAAAPFAADPALQIFFENTSLEADPFEGIEGFPGTQEIELFDYLPPNTPEYTSEHSGLSSKSRAYSIMSNFDSFSSFSWYSPVFLAPHSTR</sequence>
<name>A0A5N5WSR0_9EURO</name>
<dbReference type="GO" id="GO:0008270">
    <property type="term" value="F:zinc ion binding"/>
    <property type="evidence" value="ECO:0007669"/>
    <property type="project" value="InterPro"/>
</dbReference>
<dbReference type="InterPro" id="IPR051127">
    <property type="entry name" value="Fungal_SecMet_Regulators"/>
</dbReference>
<organism evidence="7 8">
    <name type="scientific">Aspergillus leporis</name>
    <dbReference type="NCBI Taxonomy" id="41062"/>
    <lineage>
        <taxon>Eukaryota</taxon>
        <taxon>Fungi</taxon>
        <taxon>Dikarya</taxon>
        <taxon>Ascomycota</taxon>
        <taxon>Pezizomycotina</taxon>
        <taxon>Eurotiomycetes</taxon>
        <taxon>Eurotiomycetidae</taxon>
        <taxon>Eurotiales</taxon>
        <taxon>Aspergillaceae</taxon>
        <taxon>Aspergillus</taxon>
        <taxon>Aspergillus subgen. Circumdati</taxon>
    </lineage>
</organism>
<dbReference type="SMART" id="SM00906">
    <property type="entry name" value="Fungal_trans"/>
    <property type="match status" value="1"/>
</dbReference>
<evidence type="ECO:0000256" key="1">
    <source>
        <dbReference type="ARBA" id="ARBA00023015"/>
    </source>
</evidence>
<feature type="compositionally biased region" description="Basic and acidic residues" evidence="5">
    <location>
        <begin position="83"/>
        <end position="104"/>
    </location>
</feature>
<dbReference type="InterPro" id="IPR036864">
    <property type="entry name" value="Zn2-C6_fun-type_DNA-bd_sf"/>
</dbReference>
<dbReference type="InterPro" id="IPR007219">
    <property type="entry name" value="XnlR_reg_dom"/>
</dbReference>
<keyword evidence="8" id="KW-1185">Reference proteome</keyword>
<evidence type="ECO:0000256" key="2">
    <source>
        <dbReference type="ARBA" id="ARBA00023125"/>
    </source>
</evidence>
<dbReference type="PANTHER" id="PTHR47424:SF2">
    <property type="entry name" value="TRANSCRIPTION FACTOR DOMAIN-CONTAINING PROTEIN-RELATED"/>
    <property type="match status" value="1"/>
</dbReference>
<dbReference type="Proteomes" id="UP000326565">
    <property type="component" value="Unassembled WGS sequence"/>
</dbReference>
<proteinExistence type="predicted"/>
<dbReference type="GO" id="GO:0000435">
    <property type="term" value="P:positive regulation of transcription from RNA polymerase II promoter by galactose"/>
    <property type="evidence" value="ECO:0007669"/>
    <property type="project" value="TreeGrafter"/>
</dbReference>
<feature type="region of interest" description="Disordered" evidence="5">
    <location>
        <begin position="83"/>
        <end position="141"/>
    </location>
</feature>
<reference evidence="7 8" key="1">
    <citation type="submission" date="2019-04" db="EMBL/GenBank/DDBJ databases">
        <title>Friends and foes A comparative genomics study of 23 Aspergillus species from section Flavi.</title>
        <authorList>
            <consortium name="DOE Joint Genome Institute"/>
            <person name="Kjaerbolling I."/>
            <person name="Vesth T."/>
            <person name="Frisvad J.C."/>
            <person name="Nybo J.L."/>
            <person name="Theobald S."/>
            <person name="Kildgaard S."/>
            <person name="Isbrandt T."/>
            <person name="Kuo A."/>
            <person name="Sato A."/>
            <person name="Lyhne E.K."/>
            <person name="Kogle M.E."/>
            <person name="Wiebenga A."/>
            <person name="Kun R.S."/>
            <person name="Lubbers R.J."/>
            <person name="Makela M.R."/>
            <person name="Barry K."/>
            <person name="Chovatia M."/>
            <person name="Clum A."/>
            <person name="Daum C."/>
            <person name="Haridas S."/>
            <person name="He G."/>
            <person name="LaButti K."/>
            <person name="Lipzen A."/>
            <person name="Mondo S."/>
            <person name="Riley R."/>
            <person name="Salamov A."/>
            <person name="Simmons B.A."/>
            <person name="Magnuson J.K."/>
            <person name="Henrissat B."/>
            <person name="Mortensen U.H."/>
            <person name="Larsen T.O."/>
            <person name="Devries R.P."/>
            <person name="Grigoriev I.V."/>
            <person name="Machida M."/>
            <person name="Baker S.E."/>
            <person name="Andersen M.R."/>
        </authorList>
    </citation>
    <scope>NUCLEOTIDE SEQUENCE [LARGE SCALE GENOMIC DNA]</scope>
    <source>
        <strain evidence="7 8">CBS 151.66</strain>
    </source>
</reference>
<evidence type="ECO:0000256" key="4">
    <source>
        <dbReference type="ARBA" id="ARBA00023242"/>
    </source>
</evidence>
<dbReference type="CDD" id="cd12148">
    <property type="entry name" value="fungal_TF_MHR"/>
    <property type="match status" value="1"/>
</dbReference>
<dbReference type="EMBL" id="ML732269">
    <property type="protein sequence ID" value="KAB8071563.1"/>
    <property type="molecule type" value="Genomic_DNA"/>
</dbReference>
<keyword evidence="4" id="KW-0539">Nucleus</keyword>
<evidence type="ECO:0000256" key="5">
    <source>
        <dbReference type="SAM" id="MobiDB-lite"/>
    </source>
</evidence>
<accession>A0A5N5WSR0</accession>
<dbReference type="GO" id="GO:0006351">
    <property type="term" value="P:DNA-templated transcription"/>
    <property type="evidence" value="ECO:0007669"/>
    <property type="project" value="InterPro"/>
</dbReference>
<dbReference type="PANTHER" id="PTHR47424">
    <property type="entry name" value="REGULATORY PROTEIN GAL4"/>
    <property type="match status" value="1"/>
</dbReference>
<keyword evidence="2" id="KW-0238">DNA-binding</keyword>
<keyword evidence="3" id="KW-0804">Transcription</keyword>
<dbReference type="Pfam" id="PF04082">
    <property type="entry name" value="Fungal_trans"/>
    <property type="match status" value="1"/>
</dbReference>
<feature type="domain" description="Xylanolytic transcriptional activator regulatory" evidence="6">
    <location>
        <begin position="303"/>
        <end position="377"/>
    </location>
</feature>
<evidence type="ECO:0000313" key="7">
    <source>
        <dbReference type="EMBL" id="KAB8071563.1"/>
    </source>
</evidence>
<dbReference type="Gene3D" id="4.10.240.10">
    <property type="entry name" value="Zn(2)-C6 fungal-type DNA-binding domain"/>
    <property type="match status" value="1"/>
</dbReference>
<evidence type="ECO:0000256" key="3">
    <source>
        <dbReference type="ARBA" id="ARBA00023163"/>
    </source>
</evidence>
<evidence type="ECO:0000313" key="8">
    <source>
        <dbReference type="Proteomes" id="UP000326565"/>
    </source>
</evidence>
<evidence type="ECO:0000259" key="6">
    <source>
        <dbReference type="SMART" id="SM00906"/>
    </source>
</evidence>
<feature type="region of interest" description="Disordered" evidence="5">
    <location>
        <begin position="158"/>
        <end position="181"/>
    </location>
</feature>
<dbReference type="OrthoDB" id="3364175at2759"/>
<dbReference type="GO" id="GO:0000981">
    <property type="term" value="F:DNA-binding transcription factor activity, RNA polymerase II-specific"/>
    <property type="evidence" value="ECO:0007669"/>
    <property type="project" value="InterPro"/>
</dbReference>
<dbReference type="GO" id="GO:0005634">
    <property type="term" value="C:nucleus"/>
    <property type="evidence" value="ECO:0007669"/>
    <property type="project" value="TreeGrafter"/>
</dbReference>
<gene>
    <name evidence="7" type="ORF">BDV29DRAFT_193183</name>
</gene>
<feature type="compositionally biased region" description="Polar residues" evidence="5">
    <location>
        <begin position="105"/>
        <end position="121"/>
    </location>
</feature>
<protein>
    <submittedName>
        <fullName evidence="7">Fungal-specific transcription factor domain-containing protein</fullName>
    </submittedName>
</protein>
<keyword evidence="1" id="KW-0805">Transcription regulation</keyword>
<dbReference type="AlphaFoldDB" id="A0A5N5WSR0"/>